<comment type="caution">
    <text evidence="3">The sequence shown here is derived from an EMBL/GenBank/DDBJ whole genome shotgun (WGS) entry which is preliminary data.</text>
</comment>
<accession>A0A225SX84</accession>
<proteinExistence type="predicted"/>
<feature type="region of interest" description="Disordered" evidence="1">
    <location>
        <begin position="235"/>
        <end position="264"/>
    </location>
</feature>
<reference evidence="3 4" key="1">
    <citation type="journal article" date="2010" name="Int. J. Syst. Evol. Microbiol.">
        <title>Reclassification of Herbaspirillum putei as a later heterotypic synonym of Herbaspirillum huttiense, with the description of H. huttiense subsp. huttiense subsp. nov. and H. huttiense subsp. putei subsp. nov., comb. nov., and description of Herbaspirillum aquaticum sp. nov.</title>
        <authorList>
            <person name="Dobritsa A.P."/>
            <person name="Reddy M.C."/>
            <person name="Samadpour M."/>
        </authorList>
    </citation>
    <scope>NUCLEOTIDE SEQUENCE [LARGE SCALE GENOMIC DNA]</scope>
    <source>
        <strain evidence="3 4">IEH 4430</strain>
    </source>
</reference>
<evidence type="ECO:0000313" key="4">
    <source>
        <dbReference type="Proteomes" id="UP000214747"/>
    </source>
</evidence>
<dbReference type="RefSeq" id="WP_088754157.1">
    <property type="nucleotide sequence ID" value="NZ_NJGV01000004.1"/>
</dbReference>
<evidence type="ECO:0008006" key="5">
    <source>
        <dbReference type="Google" id="ProtNLM"/>
    </source>
</evidence>
<dbReference type="Pfam" id="PF11304">
    <property type="entry name" value="DUF3106"/>
    <property type="match status" value="1"/>
</dbReference>
<dbReference type="EMBL" id="NJGV01000004">
    <property type="protein sequence ID" value="OWY35821.1"/>
    <property type="molecule type" value="Genomic_DNA"/>
</dbReference>
<keyword evidence="4" id="KW-1185">Reference proteome</keyword>
<feature type="region of interest" description="Disordered" evidence="1">
    <location>
        <begin position="41"/>
        <end position="96"/>
    </location>
</feature>
<keyword evidence="2" id="KW-0732">Signal</keyword>
<organism evidence="3 4">
    <name type="scientific">Herbaspirillum aquaticum</name>
    <dbReference type="NCBI Taxonomy" id="568783"/>
    <lineage>
        <taxon>Bacteria</taxon>
        <taxon>Pseudomonadati</taxon>
        <taxon>Pseudomonadota</taxon>
        <taxon>Betaproteobacteria</taxon>
        <taxon>Burkholderiales</taxon>
        <taxon>Oxalobacteraceae</taxon>
        <taxon>Herbaspirillum</taxon>
    </lineage>
</organism>
<feature type="region of interest" description="Disordered" evidence="1">
    <location>
        <begin position="197"/>
        <end position="221"/>
    </location>
</feature>
<dbReference type="InterPro" id="IPR021455">
    <property type="entry name" value="DUF3106"/>
</dbReference>
<feature type="chain" id="PRO_5012262688" description="DUF3106 domain-containing protein" evidence="2">
    <location>
        <begin position="27"/>
        <end position="291"/>
    </location>
</feature>
<sequence length="291" mass="30049">MQKTTGTPVKATARFSRIALALAVLAGGLSCAWTVAQNAPATAPAPSATPAAAPAPAASPAATAPVTGASGTATAPAAPAAAHANKSAGKGAARKPENKLAWANLSPTQHQALEPLTGEWPRMSELQKEKWLEIGKRYAKMKPEEQQRLHERMRDWVKLTPAERSAARTNYARAKKLDAEEKHEQWAKYQQLSEEQKKKLAESKLPKRVAKLPTSPSAAAPTIQLPAEALDRSLPVTPAQLPAPAAAPAPAQAPGSQATPVPAIAPTASTPATVAVSAAVAPVAGTTSDGK</sequence>
<dbReference type="AlphaFoldDB" id="A0A225SX84"/>
<evidence type="ECO:0000313" key="3">
    <source>
        <dbReference type="EMBL" id="OWY35821.1"/>
    </source>
</evidence>
<name>A0A225SX84_9BURK</name>
<feature type="compositionally biased region" description="Low complexity" evidence="1">
    <location>
        <begin position="41"/>
        <end position="91"/>
    </location>
</feature>
<feature type="compositionally biased region" description="Low complexity" evidence="1">
    <location>
        <begin position="238"/>
        <end position="264"/>
    </location>
</feature>
<gene>
    <name evidence="3" type="ORF">CEJ45_05300</name>
</gene>
<evidence type="ECO:0000256" key="1">
    <source>
        <dbReference type="SAM" id="MobiDB-lite"/>
    </source>
</evidence>
<protein>
    <recommendedName>
        <fullName evidence="5">DUF3106 domain-containing protein</fullName>
    </recommendedName>
</protein>
<dbReference type="PROSITE" id="PS51257">
    <property type="entry name" value="PROKAR_LIPOPROTEIN"/>
    <property type="match status" value="1"/>
</dbReference>
<feature type="signal peptide" evidence="2">
    <location>
        <begin position="1"/>
        <end position="26"/>
    </location>
</feature>
<dbReference type="Proteomes" id="UP000214747">
    <property type="component" value="Unassembled WGS sequence"/>
</dbReference>
<evidence type="ECO:0000256" key="2">
    <source>
        <dbReference type="SAM" id="SignalP"/>
    </source>
</evidence>